<evidence type="ECO:0000259" key="7">
    <source>
        <dbReference type="Pfam" id="PF01120"/>
    </source>
</evidence>
<dbReference type="Pfam" id="PF01120">
    <property type="entry name" value="Alpha_L_fucos"/>
    <property type="match status" value="1"/>
</dbReference>
<dbReference type="PANTHER" id="PTHR10030">
    <property type="entry name" value="ALPHA-L-FUCOSIDASE"/>
    <property type="match status" value="1"/>
</dbReference>
<dbReference type="EMBL" id="JAUSUO010000001">
    <property type="protein sequence ID" value="MDQ0342354.1"/>
    <property type="molecule type" value="Genomic_DNA"/>
</dbReference>
<comment type="function">
    <text evidence="1">Alpha-L-fucosidase is responsible for hydrolyzing the alpha-1,6-linked fucose joined to the reducing-end N-acetylglucosamine of the carbohydrate moieties of glycoproteins.</text>
</comment>
<organism evidence="8 9">
    <name type="scientific">Lederbergia wuyishanensis</name>
    <dbReference type="NCBI Taxonomy" id="1347903"/>
    <lineage>
        <taxon>Bacteria</taxon>
        <taxon>Bacillati</taxon>
        <taxon>Bacillota</taxon>
        <taxon>Bacilli</taxon>
        <taxon>Bacillales</taxon>
        <taxon>Bacillaceae</taxon>
        <taxon>Lederbergia</taxon>
    </lineage>
</organism>
<dbReference type="PANTHER" id="PTHR10030:SF37">
    <property type="entry name" value="ALPHA-L-FUCOSIDASE-RELATED"/>
    <property type="match status" value="1"/>
</dbReference>
<protein>
    <recommendedName>
        <fullName evidence="3">alpha-L-fucosidase</fullName>
        <ecNumber evidence="3">3.2.1.51</ecNumber>
    </recommendedName>
</protein>
<dbReference type="Gene3D" id="3.20.20.80">
    <property type="entry name" value="Glycosidases"/>
    <property type="match status" value="1"/>
</dbReference>
<comment type="caution">
    <text evidence="8">The sequence shown here is derived from an EMBL/GenBank/DDBJ whole genome shotgun (WGS) entry which is preliminary data.</text>
</comment>
<sequence>MLITETDEKSRLQWWKDAKFGLFIHWGLYALPAKGEWAMYAARTPVAEYEQLAKQFNPVKFSAKEWVNLAKTAGMKYLVITAKHHDGFAMFHSKVEKFNIVDATPFQRDPIKELAEECQKQGIKLCFYYSHVIDWHHPHSIHEYYNNTWDYQLEDKAFYRYWNQIAKPQVKELLTRYGPIGLMWFDTAGGLSKKDSREMVDLVHNLQPDCLVNSRVSHWPGMGDYQSKGDNEIPMYAEDTKPWETPMTLNKSWGYHIQDQDWKKPESIIYKLVNIVSKGGNLLLNVGPTAEGLIPEQSTKRLLEIGDWINRNSEAIYETDPSPFPYEFDWGAITVKSGKVYLHLYHKYCPQNELVLCGLKCKVAKAYFLANGIPLETNQSYQAEGDHHELRILLPSELPDQYVSVMALELDEQLEVDESFIQQASGTIKLDLVHADIDLKKQQATWDFKVVNPGTFEVVLVNFKKEGVDWAEDGGKKHVVNVNGQRLEVIPKEDIILEESQSCQYPYREVNSNLGRIKLHRDTFTLSLISDTVREKPQFTEIWQAEAVKLRAIKLIPVI</sequence>
<keyword evidence="6 8" id="KW-0326">Glycosidase</keyword>
<evidence type="ECO:0000256" key="2">
    <source>
        <dbReference type="ARBA" id="ARBA00007951"/>
    </source>
</evidence>
<evidence type="ECO:0000256" key="1">
    <source>
        <dbReference type="ARBA" id="ARBA00004071"/>
    </source>
</evidence>
<dbReference type="SMART" id="SM00812">
    <property type="entry name" value="Alpha_L_fucos"/>
    <property type="match status" value="1"/>
</dbReference>
<dbReference type="InterPro" id="IPR000933">
    <property type="entry name" value="Glyco_hydro_29"/>
</dbReference>
<name>A0ABU0D1U2_9BACI</name>
<proteinExistence type="inferred from homology"/>
<accession>A0ABU0D1U2</accession>
<reference evidence="8 9" key="1">
    <citation type="submission" date="2023-07" db="EMBL/GenBank/DDBJ databases">
        <title>Genomic Encyclopedia of Type Strains, Phase IV (KMG-IV): sequencing the most valuable type-strain genomes for metagenomic binning, comparative biology and taxonomic classification.</title>
        <authorList>
            <person name="Goeker M."/>
        </authorList>
    </citation>
    <scope>NUCLEOTIDE SEQUENCE [LARGE SCALE GENOMIC DNA]</scope>
    <source>
        <strain evidence="8 9">DSM 27848</strain>
    </source>
</reference>
<comment type="similarity">
    <text evidence="2">Belongs to the glycosyl hydrolase 29 family.</text>
</comment>
<dbReference type="Proteomes" id="UP001232343">
    <property type="component" value="Unassembled WGS sequence"/>
</dbReference>
<evidence type="ECO:0000313" key="9">
    <source>
        <dbReference type="Proteomes" id="UP001232343"/>
    </source>
</evidence>
<keyword evidence="4" id="KW-0732">Signal</keyword>
<keyword evidence="9" id="KW-1185">Reference proteome</keyword>
<evidence type="ECO:0000256" key="6">
    <source>
        <dbReference type="ARBA" id="ARBA00023295"/>
    </source>
</evidence>
<evidence type="ECO:0000256" key="4">
    <source>
        <dbReference type="ARBA" id="ARBA00022729"/>
    </source>
</evidence>
<dbReference type="EC" id="3.2.1.51" evidence="3"/>
<dbReference type="InterPro" id="IPR017853">
    <property type="entry name" value="GH"/>
</dbReference>
<evidence type="ECO:0000313" key="8">
    <source>
        <dbReference type="EMBL" id="MDQ0342354.1"/>
    </source>
</evidence>
<keyword evidence="5 8" id="KW-0378">Hydrolase</keyword>
<dbReference type="PRINTS" id="PR00741">
    <property type="entry name" value="GLHYDRLASE29"/>
</dbReference>
<feature type="domain" description="Glycoside hydrolase family 29 N-terminal" evidence="7">
    <location>
        <begin position="6"/>
        <end position="314"/>
    </location>
</feature>
<gene>
    <name evidence="8" type="ORF">J2S14_001147</name>
</gene>
<dbReference type="RefSeq" id="WP_244680519.1">
    <property type="nucleotide sequence ID" value="NZ_JALIRM010000001.1"/>
</dbReference>
<dbReference type="GO" id="GO:0004560">
    <property type="term" value="F:alpha-L-fucosidase activity"/>
    <property type="evidence" value="ECO:0007669"/>
    <property type="project" value="UniProtKB-EC"/>
</dbReference>
<evidence type="ECO:0000256" key="5">
    <source>
        <dbReference type="ARBA" id="ARBA00022801"/>
    </source>
</evidence>
<dbReference type="InterPro" id="IPR016286">
    <property type="entry name" value="FUC_metazoa-typ"/>
</dbReference>
<dbReference type="SUPFAM" id="SSF51445">
    <property type="entry name" value="(Trans)glycosidases"/>
    <property type="match status" value="1"/>
</dbReference>
<evidence type="ECO:0000256" key="3">
    <source>
        <dbReference type="ARBA" id="ARBA00012662"/>
    </source>
</evidence>
<dbReference type="InterPro" id="IPR057739">
    <property type="entry name" value="Glyco_hydro_29_N"/>
</dbReference>